<accession>A0A2H3AJL6</accession>
<sequence length="196" mass="22818">MHAHMPTVDRGIRDDDFLTLNSFEGFSILKNGVMLTPQANITGCFVGLWGRVKFLVTQTVGIVKDNRDMSRKDRWGNVHQFKHKRKQCPRNYTNRLLAIVSDSARAGCRWEEDTLYMRIGSPSTDVRLGREEDILDRDYAQIEGGFPEDRADDRAVEDNTFEWLLRLNLRRTGRRAPMFNEIPFKDVIRTTLGRWL</sequence>
<name>A0A2H3AJL6_9AGAR</name>
<proteinExistence type="predicted"/>
<dbReference type="Proteomes" id="UP000218334">
    <property type="component" value="Unassembled WGS sequence"/>
</dbReference>
<dbReference type="AlphaFoldDB" id="A0A2H3AJL6"/>
<dbReference type="EMBL" id="KZ293512">
    <property type="protein sequence ID" value="PBK59119.1"/>
    <property type="molecule type" value="Genomic_DNA"/>
</dbReference>
<evidence type="ECO:0000313" key="2">
    <source>
        <dbReference type="Proteomes" id="UP000218334"/>
    </source>
</evidence>
<reference evidence="2" key="1">
    <citation type="journal article" date="2017" name="Nat. Ecol. Evol.">
        <title>Genome expansion and lineage-specific genetic innovations in the forest pathogenic fungi Armillaria.</title>
        <authorList>
            <person name="Sipos G."/>
            <person name="Prasanna A.N."/>
            <person name="Walter M.C."/>
            <person name="O'Connor E."/>
            <person name="Balint B."/>
            <person name="Krizsan K."/>
            <person name="Kiss B."/>
            <person name="Hess J."/>
            <person name="Varga T."/>
            <person name="Slot J."/>
            <person name="Riley R."/>
            <person name="Boka B."/>
            <person name="Rigling D."/>
            <person name="Barry K."/>
            <person name="Lee J."/>
            <person name="Mihaltcheva S."/>
            <person name="LaButti K."/>
            <person name="Lipzen A."/>
            <person name="Waldron R."/>
            <person name="Moloney N.M."/>
            <person name="Sperisen C."/>
            <person name="Kredics L."/>
            <person name="Vagvoelgyi C."/>
            <person name="Patrignani A."/>
            <person name="Fitzpatrick D."/>
            <person name="Nagy I."/>
            <person name="Doyle S."/>
            <person name="Anderson J.B."/>
            <person name="Grigoriev I.V."/>
            <person name="Gueldener U."/>
            <person name="Muensterkoetter M."/>
            <person name="Nagy L.G."/>
        </authorList>
    </citation>
    <scope>NUCLEOTIDE SEQUENCE [LARGE SCALE GENOMIC DNA]</scope>
    <source>
        <strain evidence="2">28-4</strain>
    </source>
</reference>
<keyword evidence="2" id="KW-1185">Reference proteome</keyword>
<organism evidence="1 2">
    <name type="scientific">Armillaria solidipes</name>
    <dbReference type="NCBI Taxonomy" id="1076256"/>
    <lineage>
        <taxon>Eukaryota</taxon>
        <taxon>Fungi</taxon>
        <taxon>Dikarya</taxon>
        <taxon>Basidiomycota</taxon>
        <taxon>Agaricomycotina</taxon>
        <taxon>Agaricomycetes</taxon>
        <taxon>Agaricomycetidae</taxon>
        <taxon>Agaricales</taxon>
        <taxon>Marasmiineae</taxon>
        <taxon>Physalacriaceae</taxon>
        <taxon>Armillaria</taxon>
    </lineage>
</organism>
<evidence type="ECO:0000313" key="1">
    <source>
        <dbReference type="EMBL" id="PBK59119.1"/>
    </source>
</evidence>
<gene>
    <name evidence="1" type="ORF">ARMSODRAFT_983291</name>
</gene>
<protein>
    <submittedName>
        <fullName evidence="1">Uncharacterized protein</fullName>
    </submittedName>
</protein>